<dbReference type="GO" id="GO:0005764">
    <property type="term" value="C:lysosome"/>
    <property type="evidence" value="ECO:0007669"/>
    <property type="project" value="TreeGrafter"/>
</dbReference>
<dbReference type="GO" id="GO:0006004">
    <property type="term" value="P:fucose metabolic process"/>
    <property type="evidence" value="ECO:0007669"/>
    <property type="project" value="TreeGrafter"/>
</dbReference>
<reference evidence="8 9" key="1">
    <citation type="journal article" date="2015" name="Genome Announc.">
        <title>Complete Genome Sequence of the Novel Leech Symbiont Mucinivorans hirudinis M3T.</title>
        <authorList>
            <person name="Nelson M.C."/>
            <person name="Bomar L."/>
            <person name="Graf J."/>
        </authorList>
    </citation>
    <scope>NUCLEOTIDE SEQUENCE [LARGE SCALE GENOMIC DNA]</scope>
    <source>
        <strain evidence="9">M3</strain>
    </source>
</reference>
<dbReference type="EMBL" id="HG934468">
    <property type="protein sequence ID" value="CDN32280.1"/>
    <property type="molecule type" value="Genomic_DNA"/>
</dbReference>
<dbReference type="InterPro" id="IPR026876">
    <property type="entry name" value="Fn3_assoc_repeat"/>
</dbReference>
<gene>
    <name evidence="8" type="ORF">BN938_2208</name>
</gene>
<dbReference type="InterPro" id="IPR008979">
    <property type="entry name" value="Galactose-bd-like_sf"/>
</dbReference>
<dbReference type="Pfam" id="PF13287">
    <property type="entry name" value="Fn3_assoc"/>
    <property type="match status" value="1"/>
</dbReference>
<evidence type="ECO:0000313" key="8">
    <source>
        <dbReference type="EMBL" id="CDN32280.1"/>
    </source>
</evidence>
<dbReference type="AlphaFoldDB" id="A0A060R9I5"/>
<dbReference type="Proteomes" id="UP000027616">
    <property type="component" value="Chromosome I"/>
</dbReference>
<keyword evidence="3 6" id="KW-0732">Signal</keyword>
<dbReference type="GO" id="GO:0004560">
    <property type="term" value="F:alpha-L-fucosidase activity"/>
    <property type="evidence" value="ECO:0007669"/>
    <property type="project" value="UniProtKB-EC"/>
</dbReference>
<dbReference type="SUPFAM" id="SSF51445">
    <property type="entry name" value="(Trans)glycosidases"/>
    <property type="match status" value="1"/>
</dbReference>
<evidence type="ECO:0000256" key="2">
    <source>
        <dbReference type="ARBA" id="ARBA00012662"/>
    </source>
</evidence>
<evidence type="ECO:0000256" key="3">
    <source>
        <dbReference type="ARBA" id="ARBA00022729"/>
    </source>
</evidence>
<dbReference type="Pfam" id="PF00754">
    <property type="entry name" value="F5_F8_type_C"/>
    <property type="match status" value="2"/>
</dbReference>
<dbReference type="Gene3D" id="3.20.20.80">
    <property type="entry name" value="Glycosidases"/>
    <property type="match status" value="1"/>
</dbReference>
<dbReference type="InterPro" id="IPR017853">
    <property type="entry name" value="GH"/>
</dbReference>
<dbReference type="PANTHER" id="PTHR10030">
    <property type="entry name" value="ALPHA-L-FUCOSIDASE"/>
    <property type="match status" value="1"/>
</dbReference>
<evidence type="ECO:0000259" key="7">
    <source>
        <dbReference type="PROSITE" id="PS50022"/>
    </source>
</evidence>
<comment type="similarity">
    <text evidence="1">Belongs to the glycosyl hydrolase 29 family.</text>
</comment>
<dbReference type="SMR" id="A0A060R9I5"/>
<feature type="signal peptide" evidence="6">
    <location>
        <begin position="1"/>
        <end position="18"/>
    </location>
</feature>
<proteinExistence type="inferred from homology"/>
<dbReference type="OrthoDB" id="1389336at2"/>
<dbReference type="PANTHER" id="PTHR10030:SF37">
    <property type="entry name" value="ALPHA-L-FUCOSIDASE-RELATED"/>
    <property type="match status" value="1"/>
</dbReference>
<dbReference type="EC" id="3.2.1.51" evidence="2"/>
<dbReference type="Gene3D" id="2.60.120.260">
    <property type="entry name" value="Galactose-binding domain-like"/>
    <property type="match status" value="2"/>
</dbReference>
<dbReference type="SUPFAM" id="SSF49785">
    <property type="entry name" value="Galactose-binding domain-like"/>
    <property type="match status" value="2"/>
</dbReference>
<keyword evidence="4 8" id="KW-0378">Hydrolase</keyword>
<dbReference type="Pfam" id="PF01120">
    <property type="entry name" value="Alpha_L_fucos"/>
    <property type="match status" value="1"/>
</dbReference>
<evidence type="ECO:0000256" key="6">
    <source>
        <dbReference type="SAM" id="SignalP"/>
    </source>
</evidence>
<keyword evidence="5 8" id="KW-0326">Glycosidase</keyword>
<feature type="chain" id="PRO_5001589491" description="alpha-L-fucosidase" evidence="6">
    <location>
        <begin position="19"/>
        <end position="685"/>
    </location>
</feature>
<dbReference type="SMART" id="SM00812">
    <property type="entry name" value="Alpha_L_fucos"/>
    <property type="match status" value="1"/>
</dbReference>
<dbReference type="KEGG" id="rbc:BN938_2208"/>
<feature type="domain" description="F5/8 type C" evidence="7">
    <location>
        <begin position="341"/>
        <end position="480"/>
    </location>
</feature>
<dbReference type="PROSITE" id="PS50022">
    <property type="entry name" value="FA58C_3"/>
    <property type="match status" value="1"/>
</dbReference>
<evidence type="ECO:0000256" key="5">
    <source>
        <dbReference type="ARBA" id="ARBA00023295"/>
    </source>
</evidence>
<evidence type="ECO:0000256" key="4">
    <source>
        <dbReference type="ARBA" id="ARBA00022801"/>
    </source>
</evidence>
<dbReference type="InterPro" id="IPR057739">
    <property type="entry name" value="Glyco_hydro_29_N"/>
</dbReference>
<dbReference type="HOGENOM" id="CLU_002934_7_0_10"/>
<dbReference type="STRING" id="1433126.BN938_2208"/>
<name>A0A060R9I5_9BACT</name>
<organism evidence="8 9">
    <name type="scientific">Mucinivorans hirudinis</name>
    <dbReference type="NCBI Taxonomy" id="1433126"/>
    <lineage>
        <taxon>Bacteria</taxon>
        <taxon>Pseudomonadati</taxon>
        <taxon>Bacteroidota</taxon>
        <taxon>Bacteroidia</taxon>
        <taxon>Bacteroidales</taxon>
        <taxon>Rikenellaceae</taxon>
        <taxon>Mucinivorans</taxon>
    </lineage>
</organism>
<sequence length="685" mass="76727">MKRFLLPMAAAFAIQSYAQVKAPAPIYPIPTPAQVAWQKMEQYAFVHFGLNTFNDLEWGFGDTPAATFNPTHLDVEQWIRTVKAAGLKGIIITAKHHDGFCLWQSKYTDYSVKNAPWKDGKGDMVREMIEACKKHGLKVGLYLSPWDRNHAQYGKEEYVTYFRNQIDELINQYCNDGTELFEYWFDGANGGDGYYGGARERRNINPGEYYQYEKCGDIIHERFPDAMIFGGTSPTIRWIGNESGWAGETNWAMWTNGLGESKQLQWGMEEGRDWLPGEVDVSIRPGWFYHEREDHQLKSLSKLIDIYYQSVGRNANLLLNFTVSLRGTIPAADSARIIEWRKTIDEQLKTNLLKDAKVEASNSRGGNFKATKVNDDNWDSYWATQEGVVKGELNFTFKKPTELNRILLQEYIPLGQRVKAFSVDYFANGEWRAVPTTDTMSTIGYKRIIRFKNVTAERIRVNFLDARGALAINNIEAFCAPALLVEPTITRDANGKVSIKGADETANLYYTTDGSEPTINSTPYTAEFALNGKGTVKALAQDPAARERVSSTAVKNFDILASAFSVKGAEGSAKMFDGNTMTSYELPKGKSEVTIDLGGEYDLVGFSYLPNQSRWGGGVITHYEIWANGKRVAQGEFSNIKANPIEQTIMFDAPVSSSQLKFVAKALAQGSGERASIAEFGVITK</sequence>
<dbReference type="InterPro" id="IPR000421">
    <property type="entry name" value="FA58C"/>
</dbReference>
<evidence type="ECO:0000256" key="1">
    <source>
        <dbReference type="ARBA" id="ARBA00007951"/>
    </source>
</evidence>
<accession>A0A060R9I5</accession>
<protein>
    <recommendedName>
        <fullName evidence="2">alpha-L-fucosidase</fullName>
        <ecNumber evidence="2">3.2.1.51</ecNumber>
    </recommendedName>
</protein>
<dbReference type="eggNOG" id="COG3669">
    <property type="taxonomic scope" value="Bacteria"/>
</dbReference>
<evidence type="ECO:0000313" key="9">
    <source>
        <dbReference type="Proteomes" id="UP000027616"/>
    </source>
</evidence>
<dbReference type="InterPro" id="IPR000933">
    <property type="entry name" value="Glyco_hydro_29"/>
</dbReference>
<keyword evidence="9" id="KW-1185">Reference proteome</keyword>
<dbReference type="GO" id="GO:0016139">
    <property type="term" value="P:glycoside catabolic process"/>
    <property type="evidence" value="ECO:0007669"/>
    <property type="project" value="TreeGrafter"/>
</dbReference>
<dbReference type="PATRIC" id="fig|1433126.3.peg.2180"/>